<comment type="caution">
    <text evidence="3">The sequence shown here is derived from an EMBL/GenBank/DDBJ whole genome shotgun (WGS) entry which is preliminary data.</text>
</comment>
<dbReference type="OrthoDB" id="9930833at2"/>
<keyword evidence="4" id="KW-1185">Reference proteome</keyword>
<dbReference type="RefSeq" id="WP_121258267.1">
    <property type="nucleotide sequence ID" value="NZ_RBIL01000003.1"/>
</dbReference>
<evidence type="ECO:0000313" key="3">
    <source>
        <dbReference type="EMBL" id="RKQ84834.1"/>
    </source>
</evidence>
<protein>
    <submittedName>
        <fullName evidence="3">Uncharacterized protein</fullName>
    </submittedName>
</protein>
<accession>A0A660KUW3</accession>
<reference evidence="3 4" key="1">
    <citation type="submission" date="2018-10" db="EMBL/GenBank/DDBJ databases">
        <title>Genomic Encyclopedia of Archaeal and Bacterial Type Strains, Phase II (KMG-II): from individual species to whole genera.</title>
        <authorList>
            <person name="Goeker M."/>
        </authorList>
    </citation>
    <scope>NUCLEOTIDE SEQUENCE [LARGE SCALE GENOMIC DNA]</scope>
    <source>
        <strain evidence="3 4">DSM 14954</strain>
    </source>
</reference>
<keyword evidence="2" id="KW-0812">Transmembrane</keyword>
<feature type="compositionally biased region" description="Low complexity" evidence="1">
    <location>
        <begin position="56"/>
        <end position="69"/>
    </location>
</feature>
<gene>
    <name evidence="3" type="ORF">C8N24_6464</name>
</gene>
<dbReference type="EMBL" id="RBIL01000003">
    <property type="protein sequence ID" value="RKQ84834.1"/>
    <property type="molecule type" value="Genomic_DNA"/>
</dbReference>
<evidence type="ECO:0000256" key="1">
    <source>
        <dbReference type="SAM" id="MobiDB-lite"/>
    </source>
</evidence>
<proteinExistence type="predicted"/>
<dbReference type="Proteomes" id="UP000278962">
    <property type="component" value="Unassembled WGS sequence"/>
</dbReference>
<keyword evidence="2" id="KW-1133">Transmembrane helix</keyword>
<organism evidence="3 4">
    <name type="scientific">Solirubrobacter pauli</name>
    <dbReference type="NCBI Taxonomy" id="166793"/>
    <lineage>
        <taxon>Bacteria</taxon>
        <taxon>Bacillati</taxon>
        <taxon>Actinomycetota</taxon>
        <taxon>Thermoleophilia</taxon>
        <taxon>Solirubrobacterales</taxon>
        <taxon>Solirubrobacteraceae</taxon>
        <taxon>Solirubrobacter</taxon>
    </lineage>
</organism>
<keyword evidence="2" id="KW-0472">Membrane</keyword>
<dbReference type="AlphaFoldDB" id="A0A660KUW3"/>
<feature type="transmembrane region" description="Helical" evidence="2">
    <location>
        <begin position="26"/>
        <end position="47"/>
    </location>
</feature>
<evidence type="ECO:0000256" key="2">
    <source>
        <dbReference type="SAM" id="Phobius"/>
    </source>
</evidence>
<sequence length="250" mass="28172">MSDVPELRELVRGVAERTVRRRRRWLALRLAMPAAVAAGAAGVVLAGGDRHRDEVPAVTTPAPTETAAPNPFTPSRRDPSTPAATLDEARAEAQRTLGIFRRPPRASDRLAERPKPNLRLVPQRVDWSLARRVKRRDNFEEYLMPGLWDGKPGLCTVARSRGRTFGVSCSPGFPTLASPMWSRTKAPRGAPPIYFLLFPDGVERITLHLKSGAQVQRRVRDNRLEFQQRGLDEITWRDTTGREYRKRLVI</sequence>
<feature type="region of interest" description="Disordered" evidence="1">
    <location>
        <begin position="53"/>
        <end position="82"/>
    </location>
</feature>
<name>A0A660KUW3_9ACTN</name>
<evidence type="ECO:0000313" key="4">
    <source>
        <dbReference type="Proteomes" id="UP000278962"/>
    </source>
</evidence>